<evidence type="ECO:0000256" key="7">
    <source>
        <dbReference type="ARBA" id="ARBA00022989"/>
    </source>
</evidence>
<evidence type="ECO:0000256" key="13">
    <source>
        <dbReference type="SAM" id="Phobius"/>
    </source>
</evidence>
<dbReference type="InterPro" id="IPR050321">
    <property type="entry name" value="Glycosyltr_2/OpgH_subfam"/>
</dbReference>
<evidence type="ECO:0000256" key="9">
    <source>
        <dbReference type="ARBA" id="ARBA00053004"/>
    </source>
</evidence>
<keyword evidence="15" id="KW-1185">Reference proteome</keyword>
<keyword evidence="5" id="KW-0378">Hydrolase</keyword>
<comment type="subcellular location">
    <subcellularLocation>
        <location evidence="1">Membrane</location>
        <topology evidence="1">Multi-pass membrane protein</topology>
    </subcellularLocation>
</comment>
<evidence type="ECO:0000256" key="8">
    <source>
        <dbReference type="ARBA" id="ARBA00023136"/>
    </source>
</evidence>
<name>A0A3N1MQS7_9PROT</name>
<evidence type="ECO:0000256" key="5">
    <source>
        <dbReference type="ARBA" id="ARBA00022801"/>
    </source>
</evidence>
<feature type="transmembrane region" description="Helical" evidence="13">
    <location>
        <begin position="683"/>
        <end position="706"/>
    </location>
</feature>
<dbReference type="EC" id="2.4.1.336" evidence="10"/>
<feature type="transmembrane region" description="Helical" evidence="13">
    <location>
        <begin position="339"/>
        <end position="357"/>
    </location>
</feature>
<evidence type="ECO:0000256" key="4">
    <source>
        <dbReference type="ARBA" id="ARBA00022692"/>
    </source>
</evidence>
<reference evidence="14 15" key="1">
    <citation type="submission" date="2018-11" db="EMBL/GenBank/DDBJ databases">
        <title>Genomic Encyclopedia of Type Strains, Phase IV (KMG-IV): sequencing the most valuable type-strain genomes for metagenomic binning, comparative biology and taxonomic classification.</title>
        <authorList>
            <person name="Goeker M."/>
        </authorList>
    </citation>
    <scope>NUCLEOTIDE SEQUENCE [LARGE SCALE GENOMIC DNA]</scope>
    <source>
        <strain evidence="14 15">DSM 5900</strain>
    </source>
</reference>
<feature type="transmembrane region" description="Helical" evidence="13">
    <location>
        <begin position="748"/>
        <end position="771"/>
    </location>
</feature>
<dbReference type="InterPro" id="IPR029044">
    <property type="entry name" value="Nucleotide-diphossugar_trans"/>
</dbReference>
<keyword evidence="2" id="KW-0328">Glycosyltransferase</keyword>
<keyword evidence="8 13" id="KW-0472">Membrane</keyword>
<dbReference type="PANTHER" id="PTHR43867">
    <property type="entry name" value="CELLULOSE SYNTHASE CATALYTIC SUBUNIT A [UDP-FORMING]"/>
    <property type="match status" value="1"/>
</dbReference>
<comment type="catalytic activity">
    <reaction evidence="9">
        <text>a 1,2-diacyl-sn-glycerol + UDP-alpha-D-glucose = a 1,2-diacyl-3-O-(beta-D-glucopyranosyl)-sn-glycerol + UDP + H(+)</text>
        <dbReference type="Rhea" id="RHEA:17285"/>
        <dbReference type="ChEBI" id="CHEBI:15378"/>
        <dbReference type="ChEBI" id="CHEBI:17815"/>
        <dbReference type="ChEBI" id="CHEBI:58223"/>
        <dbReference type="ChEBI" id="CHEBI:58885"/>
        <dbReference type="ChEBI" id="CHEBI:75799"/>
        <dbReference type="EC" id="2.4.1.336"/>
    </reaction>
</comment>
<feature type="transmembrane region" description="Helical" evidence="13">
    <location>
        <begin position="712"/>
        <end position="736"/>
    </location>
</feature>
<evidence type="ECO:0000256" key="10">
    <source>
        <dbReference type="ARBA" id="ARBA00066964"/>
    </source>
</evidence>
<evidence type="ECO:0000256" key="3">
    <source>
        <dbReference type="ARBA" id="ARBA00022679"/>
    </source>
</evidence>
<evidence type="ECO:0000256" key="6">
    <source>
        <dbReference type="ARBA" id="ARBA00022842"/>
    </source>
</evidence>
<keyword evidence="4 13" id="KW-0812">Transmembrane</keyword>
<evidence type="ECO:0000256" key="1">
    <source>
        <dbReference type="ARBA" id="ARBA00004141"/>
    </source>
</evidence>
<dbReference type="OrthoDB" id="9806824at2"/>
<dbReference type="PANTHER" id="PTHR43867:SF4">
    <property type="entry name" value="BETA-(1-3)-GLUCOSYL TRANSFERASE"/>
    <property type="match status" value="1"/>
</dbReference>
<dbReference type="SUPFAM" id="SSF53448">
    <property type="entry name" value="Nucleotide-diphospho-sugar transferases"/>
    <property type="match status" value="1"/>
</dbReference>
<accession>A0A3N1MQS7</accession>
<feature type="transmembrane region" description="Helical" evidence="13">
    <location>
        <begin position="824"/>
        <end position="845"/>
    </location>
</feature>
<dbReference type="Proteomes" id="UP000278222">
    <property type="component" value="Unassembled WGS sequence"/>
</dbReference>
<keyword evidence="7 13" id="KW-1133">Transmembrane helix</keyword>
<dbReference type="Gene3D" id="3.20.20.80">
    <property type="entry name" value="Glycosidases"/>
    <property type="match status" value="1"/>
</dbReference>
<dbReference type="InterPro" id="IPR017853">
    <property type="entry name" value="GH"/>
</dbReference>
<gene>
    <name evidence="14" type="ORF">EDC65_0067</name>
</gene>
<evidence type="ECO:0000256" key="12">
    <source>
        <dbReference type="ARBA" id="ARBA00078564"/>
    </source>
</evidence>
<dbReference type="FunFam" id="3.90.550.10:FF:000164">
    <property type="entry name" value="Beta-(1-3)-glucosyl transferase"/>
    <property type="match status" value="1"/>
</dbReference>
<dbReference type="GO" id="GO:0004553">
    <property type="term" value="F:hydrolase activity, hydrolyzing O-glycosyl compounds"/>
    <property type="evidence" value="ECO:0007669"/>
    <property type="project" value="InterPro"/>
</dbReference>
<dbReference type="GO" id="GO:0005886">
    <property type="term" value="C:plasma membrane"/>
    <property type="evidence" value="ECO:0007669"/>
    <property type="project" value="TreeGrafter"/>
</dbReference>
<evidence type="ECO:0000256" key="11">
    <source>
        <dbReference type="ARBA" id="ARBA00068721"/>
    </source>
</evidence>
<dbReference type="InterPro" id="IPR000490">
    <property type="entry name" value="Glyco_hydro_17"/>
</dbReference>
<dbReference type="Gene3D" id="3.90.550.10">
    <property type="entry name" value="Spore Coat Polysaccharide Biosynthesis Protein SpsA, Chain A"/>
    <property type="match status" value="1"/>
</dbReference>
<evidence type="ECO:0000256" key="2">
    <source>
        <dbReference type="ARBA" id="ARBA00022676"/>
    </source>
</evidence>
<feature type="transmembrane region" description="Helical" evidence="13">
    <location>
        <begin position="308"/>
        <end position="327"/>
    </location>
</feature>
<keyword evidence="6" id="KW-0460">Magnesium</keyword>
<dbReference type="RefSeq" id="WP_123687717.1">
    <property type="nucleotide sequence ID" value="NZ_AP019700.1"/>
</dbReference>
<evidence type="ECO:0000313" key="14">
    <source>
        <dbReference type="EMBL" id="ROQ03306.1"/>
    </source>
</evidence>
<dbReference type="GO" id="GO:0005975">
    <property type="term" value="P:carbohydrate metabolic process"/>
    <property type="evidence" value="ECO:0007669"/>
    <property type="project" value="InterPro"/>
</dbReference>
<dbReference type="GO" id="GO:0016758">
    <property type="term" value="F:hexosyltransferase activity"/>
    <property type="evidence" value="ECO:0007669"/>
    <property type="project" value="TreeGrafter"/>
</dbReference>
<dbReference type="Pfam" id="PF00332">
    <property type="entry name" value="Glyco_hydro_17"/>
    <property type="match status" value="1"/>
</dbReference>
<feature type="transmembrane region" description="Helical" evidence="13">
    <location>
        <begin position="363"/>
        <end position="388"/>
    </location>
</feature>
<comment type="caution">
    <text evidence="14">The sequence shown here is derived from an EMBL/GenBank/DDBJ whole genome shotgun (WGS) entry which is preliminary data.</text>
</comment>
<feature type="transmembrane region" description="Helical" evidence="13">
    <location>
        <begin position="791"/>
        <end position="812"/>
    </location>
</feature>
<dbReference type="EMBL" id="RJKX01000002">
    <property type="protein sequence ID" value="ROQ03306.1"/>
    <property type="molecule type" value="Genomic_DNA"/>
</dbReference>
<organism evidence="14 15">
    <name type="scientific">Stella humosa</name>
    <dbReference type="NCBI Taxonomy" id="94"/>
    <lineage>
        <taxon>Bacteria</taxon>
        <taxon>Pseudomonadati</taxon>
        <taxon>Pseudomonadota</taxon>
        <taxon>Alphaproteobacteria</taxon>
        <taxon>Rhodospirillales</taxon>
        <taxon>Stellaceae</taxon>
        <taxon>Stella</taxon>
    </lineage>
</organism>
<dbReference type="PROSITE" id="PS00587">
    <property type="entry name" value="GLYCOSYL_HYDROL_F17"/>
    <property type="match status" value="1"/>
</dbReference>
<dbReference type="SUPFAM" id="SSF51445">
    <property type="entry name" value="(Trans)glycosidases"/>
    <property type="match status" value="1"/>
</dbReference>
<proteinExistence type="predicted"/>
<keyword evidence="3" id="KW-0808">Transferase</keyword>
<dbReference type="Pfam" id="PF13641">
    <property type="entry name" value="Glyco_tranf_2_3"/>
    <property type="match status" value="1"/>
</dbReference>
<sequence>MRLQNFGILALLAVATTAFWVAFNQPREEAGWNGRITGISYSPYRAGQSPNGGPHPTPEQIDEDLRILSDKVDRVRVYTTQDGQNVVPGLAQKYDMTVTLGAWVDNRKERSEREVRDVIRLARTNRNVDRVIVGNEALLRAELTVPELVQYIRRVRDQVQVPVSTAETWDVWLANPQLAQAVDFIAVQILPYWDGTEINQAVESVFSRYQQLRRTFPDKKIVLSEVGWPSDGRMRLDSVPSRVNQASFVRQFLARADDWGLDYYVIEAFDQPWKHSTEGGVGAYWGIWNVDRTPKFAYQGLLQERPNWPILAGLSVALGALFTLIFFRRASYLRFPGRLVFASILQTLAVGTVWVGYVTATKYLTVTAMVVWGVLLLAMVLLAVILLAEGREMIDALWSRTMRRGFRPLKVEGERHWPKVSIHVPIYNEPPQMVMQTIDSLLRLDYPALEIIVVDNNTKDEDVWRPVEAYCADKTDRVKFLHIPHCPGFKAQALNIALAHTAADAEVIGVVDSDYLVQADWLKSLVPYFDSDKVGFVQAPQDHRDAHVSPFKRMINWEYAGFFNIGMVQRNEDNAIIQHGTMTLIRRSALVATGQWGEWCIVEDAELGMRLLEAGWESVYVNHSFGHGLSPDSFSGFKRQRFRWAYGAVQILKRHWRALLPWDKSTSLTGAQRYHFVMGWLPWFADALSVVLAVLGLVWTAGLLAFPTYFDFPLSIFLAPTIAVFAFKLVRFFWLYSAKVKCDTADCLRAGVAGLALTYTIGYAMLAGLFTKKLPFHRTPKMEDKAALVQALAMARTEAIMLVLLVAGGLAIGLRFGTLDREAWVWSATLFVQATPYAAAVYTAVRDALPKIVLPKLSLFGLRKPAIGREGDPASSPADAR</sequence>
<protein>
    <recommendedName>
        <fullName evidence="11">Beta-monoglucosyldiacylglycerol synthase</fullName>
        <ecNumber evidence="10">2.4.1.336</ecNumber>
    </recommendedName>
    <alternativeName>
        <fullName evidence="12">UDP-glucose:1,2-diacylglycerol 3-beta-D-glucosyltransferase</fullName>
    </alternativeName>
</protein>
<dbReference type="AlphaFoldDB" id="A0A3N1MQS7"/>
<evidence type="ECO:0000313" key="15">
    <source>
        <dbReference type="Proteomes" id="UP000278222"/>
    </source>
</evidence>